<keyword evidence="2" id="KW-0547">Nucleotide-binding</keyword>
<evidence type="ECO:0000256" key="4">
    <source>
        <dbReference type="ARBA" id="ARBA00022840"/>
    </source>
</evidence>
<dbReference type="PANTHER" id="PTHR44329">
    <property type="entry name" value="SERINE/THREONINE-PROTEIN KINASE TNNI3K-RELATED"/>
    <property type="match status" value="1"/>
</dbReference>
<dbReference type="InterPro" id="IPR001245">
    <property type="entry name" value="Ser-Thr/Tyr_kinase_cat_dom"/>
</dbReference>
<name>A0A8H6YN68_9AGAR</name>
<dbReference type="GO" id="GO:0004674">
    <property type="term" value="F:protein serine/threonine kinase activity"/>
    <property type="evidence" value="ECO:0007669"/>
    <property type="project" value="TreeGrafter"/>
</dbReference>
<keyword evidence="3 6" id="KW-0418">Kinase</keyword>
<dbReference type="PROSITE" id="PS50011">
    <property type="entry name" value="PROTEIN_KINASE_DOM"/>
    <property type="match status" value="1"/>
</dbReference>
<dbReference type="InterPro" id="IPR051681">
    <property type="entry name" value="Ser/Thr_Kinases-Pseudokinases"/>
</dbReference>
<accession>A0A8H6YN68</accession>
<comment type="caution">
    <text evidence="6">The sequence shown here is derived from an EMBL/GenBank/DDBJ whole genome shotgun (WGS) entry which is preliminary data.</text>
</comment>
<keyword evidence="4" id="KW-0067">ATP-binding</keyword>
<keyword evidence="7" id="KW-1185">Reference proteome</keyword>
<evidence type="ECO:0000313" key="6">
    <source>
        <dbReference type="EMBL" id="KAF7360950.1"/>
    </source>
</evidence>
<dbReference type="Proteomes" id="UP000623467">
    <property type="component" value="Unassembled WGS sequence"/>
</dbReference>
<dbReference type="InterPro" id="IPR000719">
    <property type="entry name" value="Prot_kinase_dom"/>
</dbReference>
<sequence>MSDSELSAPPSFLTIRPDELLIEDEPQIVGTQIAQGRWRNKIVILKILSEQAEPSALQARGQVWTTLRHPNVHEVFGISSLDADPLYVVTEFQENGNVNSFLQQNPEADRAKIVFDVALGMQYLHRCGVAHGSLKPTNILVKADGQVCITDYGIIELQTTGSNGHRYFSPEAWKGTISRASDVFAWAMCALEIFTSKPPWGILSERQIFRLVVQQDTKPERPDEDFGLTDHVWDVMEKCWQRDSRRRPSFDILVQLLQAPACRRQSGAMLARASTVPAPRARIEGNPFGALAREHFPSDFALRSPVPPAYESAHHPDSAPATISLFRDSNNPSDLSIPIYKRALPAPPSLHRLASASARTSSSVGRSTESFTRRLGQTEYSESTMSLPAASSVFTSTSNTTVIPNAAIIVGALVSEVNADRKPETIDTLLLSVQELGLKSDKEAQQLVAAGAISPLVVLLKARAAADGVGLEIVLMTLGILIHDSVTANMIYRNNNIAVLIEVVSAAHADSVTALAIWSLSRICRTTEIVNGLLKQTRNLGKLLVAKGLRATAWSTARAAAWCIGALVRSDPIADILADIGMAPALCEYLQRCKSSNLNADTTAEDYSAGFYAVARLSRSVKIAKALAKGGCVEILGECLHTTEDPDVLLWSARAVGCLMRPNSSDMAKILLDAGVARGLARLPGILPAEEVKPLGAFAFAVQRFSCAEWGGGTRKALVDAGVVDALLAALACPVDPEVHIDLANAISLLSDVGGGVVRREITNAGGIEILKRVGRLAGRVDVVKACNQAATSIVGNVWTRNSASAKAALAHQWSGGCPDYFSRCPIAMQE</sequence>
<dbReference type="SUPFAM" id="SSF48371">
    <property type="entry name" value="ARM repeat"/>
    <property type="match status" value="1"/>
</dbReference>
<dbReference type="Gene3D" id="1.10.510.10">
    <property type="entry name" value="Transferase(Phosphotransferase) domain 1"/>
    <property type="match status" value="1"/>
</dbReference>
<evidence type="ECO:0000313" key="7">
    <source>
        <dbReference type="Proteomes" id="UP000623467"/>
    </source>
</evidence>
<evidence type="ECO:0000256" key="2">
    <source>
        <dbReference type="ARBA" id="ARBA00022741"/>
    </source>
</evidence>
<dbReference type="OrthoDB" id="1668230at2759"/>
<organism evidence="6 7">
    <name type="scientific">Mycena sanguinolenta</name>
    <dbReference type="NCBI Taxonomy" id="230812"/>
    <lineage>
        <taxon>Eukaryota</taxon>
        <taxon>Fungi</taxon>
        <taxon>Dikarya</taxon>
        <taxon>Basidiomycota</taxon>
        <taxon>Agaricomycotina</taxon>
        <taxon>Agaricomycetes</taxon>
        <taxon>Agaricomycetidae</taxon>
        <taxon>Agaricales</taxon>
        <taxon>Marasmiineae</taxon>
        <taxon>Mycenaceae</taxon>
        <taxon>Mycena</taxon>
    </lineage>
</organism>
<dbReference type="PANTHER" id="PTHR44329:SF288">
    <property type="entry name" value="MITOGEN-ACTIVATED PROTEIN KINASE KINASE KINASE 20"/>
    <property type="match status" value="1"/>
</dbReference>
<protein>
    <submittedName>
        <fullName evidence="6">Protein kinase domain-containing protein</fullName>
    </submittedName>
</protein>
<keyword evidence="1" id="KW-0808">Transferase</keyword>
<dbReference type="GO" id="GO:0005524">
    <property type="term" value="F:ATP binding"/>
    <property type="evidence" value="ECO:0007669"/>
    <property type="project" value="UniProtKB-KW"/>
</dbReference>
<dbReference type="SUPFAM" id="SSF56112">
    <property type="entry name" value="Protein kinase-like (PK-like)"/>
    <property type="match status" value="1"/>
</dbReference>
<evidence type="ECO:0000256" key="3">
    <source>
        <dbReference type="ARBA" id="ARBA00022777"/>
    </source>
</evidence>
<reference evidence="6" key="1">
    <citation type="submission" date="2020-05" db="EMBL/GenBank/DDBJ databases">
        <title>Mycena genomes resolve the evolution of fungal bioluminescence.</title>
        <authorList>
            <person name="Tsai I.J."/>
        </authorList>
    </citation>
    <scope>NUCLEOTIDE SEQUENCE</scope>
    <source>
        <strain evidence="6">160909Yilan</strain>
    </source>
</reference>
<dbReference type="EMBL" id="JACAZH010000008">
    <property type="protein sequence ID" value="KAF7360950.1"/>
    <property type="molecule type" value="Genomic_DNA"/>
</dbReference>
<dbReference type="AlphaFoldDB" id="A0A8H6YN68"/>
<feature type="domain" description="Protein kinase" evidence="5">
    <location>
        <begin position="1"/>
        <end position="262"/>
    </location>
</feature>
<dbReference type="InterPro" id="IPR011009">
    <property type="entry name" value="Kinase-like_dom_sf"/>
</dbReference>
<dbReference type="InterPro" id="IPR011989">
    <property type="entry name" value="ARM-like"/>
</dbReference>
<evidence type="ECO:0000259" key="5">
    <source>
        <dbReference type="PROSITE" id="PS50011"/>
    </source>
</evidence>
<dbReference type="Pfam" id="PF07714">
    <property type="entry name" value="PK_Tyr_Ser-Thr"/>
    <property type="match status" value="1"/>
</dbReference>
<dbReference type="InterPro" id="IPR016024">
    <property type="entry name" value="ARM-type_fold"/>
</dbReference>
<evidence type="ECO:0000256" key="1">
    <source>
        <dbReference type="ARBA" id="ARBA00022679"/>
    </source>
</evidence>
<proteinExistence type="predicted"/>
<gene>
    <name evidence="6" type="ORF">MSAN_01125100</name>
</gene>
<dbReference type="Gene3D" id="1.25.10.10">
    <property type="entry name" value="Leucine-rich Repeat Variant"/>
    <property type="match status" value="2"/>
</dbReference>